<dbReference type="GeneTree" id="ENSGT00390000000719"/>
<evidence type="ECO:0000256" key="7">
    <source>
        <dbReference type="ARBA" id="ARBA00022792"/>
    </source>
</evidence>
<evidence type="ECO:0000313" key="16">
    <source>
        <dbReference type="Proteomes" id="UP000694388"/>
    </source>
</evidence>
<comment type="subcellular location">
    <subcellularLocation>
        <location evidence="1 14">Mitochondrion inner membrane</location>
        <topology evidence="1 14">Single-pass membrane protein</topology>
        <orientation evidence="1 14">Matrix side</orientation>
    </subcellularLocation>
</comment>
<comment type="function">
    <text evidence="12">Accessory subunit of the mitochondrial membrane respiratory chain NADH dehydrogenase (Complex I), that is believed not to be involved in catalysis. Complex I functions in the transfer of electrons from NADH to the respiratory chain. The immediate electron acceptor for the enzyme is believed to be ubiquinone. Involved in the interferon/all-trans-retinoic acid (IFN/RA) induced cell death. This apoptotic activity is inhibited by interaction with viral IRF1. Prevents the transactivation of STAT3 target genes. May play a role in CARD15-mediated innate mucosal responses and serve to regulate intestinal epithelial cell responses to microbes.</text>
</comment>
<evidence type="ECO:0000256" key="9">
    <source>
        <dbReference type="ARBA" id="ARBA00022989"/>
    </source>
</evidence>
<keyword evidence="11 14" id="KW-0472">Membrane</keyword>
<evidence type="ECO:0000256" key="11">
    <source>
        <dbReference type="ARBA" id="ARBA00023136"/>
    </source>
</evidence>
<keyword evidence="10 14" id="KW-0496">Mitochondrion</keyword>
<evidence type="ECO:0000256" key="8">
    <source>
        <dbReference type="ARBA" id="ARBA00022982"/>
    </source>
</evidence>
<reference evidence="15" key="2">
    <citation type="submission" date="2025-09" db="UniProtKB">
        <authorList>
            <consortium name="Ensembl"/>
        </authorList>
    </citation>
    <scope>IDENTIFICATION</scope>
</reference>
<comment type="subunit">
    <text evidence="13">Complex I is composed of 45 different subunits. Interacts with CARD15, but not with CARD4. Interacts with STAT3, but not with STAT1, STAT2 and STAT5A. Interacts with OLFM4.</text>
</comment>
<keyword evidence="7 14" id="KW-0999">Mitochondrion inner membrane</keyword>
<evidence type="ECO:0000256" key="6">
    <source>
        <dbReference type="ARBA" id="ARBA00022692"/>
    </source>
</evidence>
<feature type="transmembrane region" description="Helical" evidence="14">
    <location>
        <begin position="6"/>
        <end position="27"/>
    </location>
</feature>
<sequence>MLHLSPLGVGVFAIGIGVMAFGQWKIASWNWERKRQMIEDLEAKIVLMPLMQAEKDRRILRMLRKNLEEEAVVMKDVPGWKLGENMFHSDRWHIPISGEVFNLRDKKQQTREIFGYVFSL</sequence>
<reference evidence="15" key="1">
    <citation type="submission" date="2025-08" db="UniProtKB">
        <authorList>
            <consortium name="Ensembl"/>
        </authorList>
    </citation>
    <scope>IDENTIFICATION</scope>
</reference>
<accession>A0A8C4NCE2</accession>
<dbReference type="GO" id="GO:0045271">
    <property type="term" value="C:respiratory chain complex I"/>
    <property type="evidence" value="ECO:0007669"/>
    <property type="project" value="UniProtKB-UniRule"/>
</dbReference>
<evidence type="ECO:0000256" key="2">
    <source>
        <dbReference type="ARBA" id="ARBA00007312"/>
    </source>
</evidence>
<evidence type="ECO:0000256" key="3">
    <source>
        <dbReference type="ARBA" id="ARBA00018192"/>
    </source>
</evidence>
<keyword evidence="6 14" id="KW-0812">Transmembrane</keyword>
<name>A0A8C4NCE2_EPTBU</name>
<dbReference type="Proteomes" id="UP000694388">
    <property type="component" value="Unplaced"/>
</dbReference>
<dbReference type="PANTHER" id="PTHR12966">
    <property type="entry name" value="NADH DEHYDROGENASE UBIQUINONE 1 ALPHA SUBCOMPLEX SUBUNIT 13"/>
    <property type="match status" value="1"/>
</dbReference>
<dbReference type="InterPro" id="IPR009346">
    <property type="entry name" value="GRIM-19"/>
</dbReference>
<keyword evidence="8 14" id="KW-0249">Electron transport</keyword>
<dbReference type="Ensembl" id="ENSEBUT00000005139.1">
    <property type="protein sequence ID" value="ENSEBUP00000004701.1"/>
    <property type="gene ID" value="ENSEBUG00000003281.1"/>
</dbReference>
<dbReference type="AlphaFoldDB" id="A0A8C4NCE2"/>
<evidence type="ECO:0000313" key="15">
    <source>
        <dbReference type="Ensembl" id="ENSEBUP00000004701.1"/>
    </source>
</evidence>
<dbReference type="Pfam" id="PF06212">
    <property type="entry name" value="GRIM-19"/>
    <property type="match status" value="1"/>
</dbReference>
<evidence type="ECO:0000256" key="12">
    <source>
        <dbReference type="ARBA" id="ARBA00045908"/>
    </source>
</evidence>
<evidence type="ECO:0000256" key="14">
    <source>
        <dbReference type="RuleBase" id="RU368034"/>
    </source>
</evidence>
<keyword evidence="4 14" id="KW-0813">Transport</keyword>
<comment type="function">
    <text evidence="14">Complex I functions in the transfer of electrons from NADH to the respiratory chain. Accessory subunit of the mitochondrial membrane respiratory chain NADH dehydrogenase (Complex I), that is believed not to be involved in catalysis.</text>
</comment>
<keyword evidence="16" id="KW-1185">Reference proteome</keyword>
<dbReference type="GO" id="GO:0005743">
    <property type="term" value="C:mitochondrial inner membrane"/>
    <property type="evidence" value="ECO:0007669"/>
    <property type="project" value="UniProtKB-SubCell"/>
</dbReference>
<organism evidence="15 16">
    <name type="scientific">Eptatretus burgeri</name>
    <name type="common">Inshore hagfish</name>
    <dbReference type="NCBI Taxonomy" id="7764"/>
    <lineage>
        <taxon>Eukaryota</taxon>
        <taxon>Metazoa</taxon>
        <taxon>Chordata</taxon>
        <taxon>Craniata</taxon>
        <taxon>Vertebrata</taxon>
        <taxon>Cyclostomata</taxon>
        <taxon>Myxini</taxon>
        <taxon>Myxiniformes</taxon>
        <taxon>Myxinidae</taxon>
        <taxon>Eptatretinae</taxon>
        <taxon>Eptatretus</taxon>
    </lineage>
</organism>
<evidence type="ECO:0000256" key="10">
    <source>
        <dbReference type="ARBA" id="ARBA00023128"/>
    </source>
</evidence>
<protein>
    <recommendedName>
        <fullName evidence="3 14">NADH dehydrogenase [ubiquinone] 1 alpha subcomplex subunit 13</fullName>
    </recommendedName>
</protein>
<evidence type="ECO:0000256" key="1">
    <source>
        <dbReference type="ARBA" id="ARBA00004298"/>
    </source>
</evidence>
<dbReference type="PANTHER" id="PTHR12966:SF0">
    <property type="entry name" value="NADH DEHYDROGENASE [UBIQUINONE] 1 ALPHA SUBCOMPLEX SUBUNIT 13"/>
    <property type="match status" value="1"/>
</dbReference>
<proteinExistence type="inferred from homology"/>
<comment type="similarity">
    <text evidence="2 14">Belongs to the complex I NDUFA13 subunit family.</text>
</comment>
<keyword evidence="5 14" id="KW-0679">Respiratory chain</keyword>
<keyword evidence="9 14" id="KW-1133">Transmembrane helix</keyword>
<evidence type="ECO:0000256" key="4">
    <source>
        <dbReference type="ARBA" id="ARBA00022448"/>
    </source>
</evidence>
<evidence type="ECO:0000256" key="5">
    <source>
        <dbReference type="ARBA" id="ARBA00022660"/>
    </source>
</evidence>
<evidence type="ECO:0000256" key="13">
    <source>
        <dbReference type="ARBA" id="ARBA00046797"/>
    </source>
</evidence>